<evidence type="ECO:0000313" key="4">
    <source>
        <dbReference type="Proteomes" id="UP001187471"/>
    </source>
</evidence>
<reference evidence="3" key="1">
    <citation type="submission" date="2022-12" db="EMBL/GenBank/DDBJ databases">
        <title>Draft genome assemblies for two species of Escallonia (Escalloniales).</title>
        <authorList>
            <person name="Chanderbali A."/>
            <person name="Dervinis C."/>
            <person name="Anghel I."/>
            <person name="Soltis D."/>
            <person name="Soltis P."/>
            <person name="Zapata F."/>
        </authorList>
    </citation>
    <scope>NUCLEOTIDE SEQUENCE</scope>
    <source>
        <strain evidence="3">UCBG92.1500</strain>
        <tissue evidence="3">Leaf</tissue>
    </source>
</reference>
<dbReference type="Pfam" id="PF03732">
    <property type="entry name" value="Retrotrans_gag"/>
    <property type="match status" value="1"/>
</dbReference>
<dbReference type="InterPro" id="IPR005162">
    <property type="entry name" value="Retrotrans_gag_dom"/>
</dbReference>
<evidence type="ECO:0000256" key="1">
    <source>
        <dbReference type="SAM" id="MobiDB-lite"/>
    </source>
</evidence>
<proteinExistence type="predicted"/>
<evidence type="ECO:0000259" key="2">
    <source>
        <dbReference type="Pfam" id="PF03732"/>
    </source>
</evidence>
<dbReference type="AlphaFoldDB" id="A0AA88UMY8"/>
<evidence type="ECO:0000313" key="3">
    <source>
        <dbReference type="EMBL" id="KAK2991079.1"/>
    </source>
</evidence>
<dbReference type="EMBL" id="JAVXUO010000579">
    <property type="protein sequence ID" value="KAK2991079.1"/>
    <property type="molecule type" value="Genomic_DNA"/>
</dbReference>
<dbReference type="Proteomes" id="UP001187471">
    <property type="component" value="Unassembled WGS sequence"/>
</dbReference>
<protein>
    <recommendedName>
        <fullName evidence="2">Retrotransposon gag domain-containing protein</fullName>
    </recommendedName>
</protein>
<sequence length="148" mass="17565">MTSRMMTVKEKQDLTWQAFQDPFFTNYFPPNVKEAMESDFMRIAQHPNETITEYEERFVRFQDLPRMLFKTRVIVHASFEKDYMSILDTPTYAQVVEGAQHLEQIHDEQLRIWEDKRKKRYRNEANLGNGRKPSSDAKRRSLGGSGQV</sequence>
<feature type="domain" description="Retrotransposon gag" evidence="2">
    <location>
        <begin position="11"/>
        <end position="63"/>
    </location>
</feature>
<gene>
    <name evidence="3" type="ORF">RJ640_022465</name>
</gene>
<keyword evidence="4" id="KW-1185">Reference proteome</keyword>
<name>A0AA88UMY8_9ASTE</name>
<comment type="caution">
    <text evidence="3">The sequence shown here is derived from an EMBL/GenBank/DDBJ whole genome shotgun (WGS) entry which is preliminary data.</text>
</comment>
<organism evidence="3 4">
    <name type="scientific">Escallonia rubra</name>
    <dbReference type="NCBI Taxonomy" id="112253"/>
    <lineage>
        <taxon>Eukaryota</taxon>
        <taxon>Viridiplantae</taxon>
        <taxon>Streptophyta</taxon>
        <taxon>Embryophyta</taxon>
        <taxon>Tracheophyta</taxon>
        <taxon>Spermatophyta</taxon>
        <taxon>Magnoliopsida</taxon>
        <taxon>eudicotyledons</taxon>
        <taxon>Gunneridae</taxon>
        <taxon>Pentapetalae</taxon>
        <taxon>asterids</taxon>
        <taxon>campanulids</taxon>
        <taxon>Escalloniales</taxon>
        <taxon>Escalloniaceae</taxon>
        <taxon>Escallonia</taxon>
    </lineage>
</organism>
<accession>A0AA88UMY8</accession>
<feature type="region of interest" description="Disordered" evidence="1">
    <location>
        <begin position="123"/>
        <end position="148"/>
    </location>
</feature>